<dbReference type="GO" id="GO:0016020">
    <property type="term" value="C:membrane"/>
    <property type="evidence" value="ECO:0007669"/>
    <property type="project" value="UniProtKB-SubCell"/>
</dbReference>
<sequence>MADNTTPLLQPYAADPPEPGFRPPPAANRCSSTASLDDMIERCVGSIGSAQLFQAVLVSFAWVFDAQQTFVNVFADAAPSWHCTGAHVDAAVGTCSRLLPGPCGLPAGTWAWDRHPHASVISEWSLECAGPYVTGLPASAYFAGCLVGGLALATLADSTLGRKKMLFVSCLGMAVVGLLTAASPNVWVYSALRFVGGFFRATIGTSALVLSTELVGKKWRGEVGIIGFFCFTLGFLSLPAMAYANRNSSWRSLYLWTSAPGLLYSILVYCLVRESPRWLLVRGRKDEAIKTLKDIAASNGKDVLTYSFSGFNVFAGDEEEWNNSVDVFSALRVLLDKRWALRRLAAVMAVGFGIGIVYYGMPLAVGSLGSDLYLSVALNALSELPSALVTFFLIGRINRRAAVLGFTLASGACSVACAFLEEAGVRMGVEVTSFFSACTAFNVILIYGLELFPTCVRNSALSMLRQALVLGGVFAPLLVAAARGKGGRFTSFGVFGLVIAGCGLFVVCLPETRGGGICDTLEEQEYKEKSSAATAAGGGASGGDNPLA</sequence>
<keyword evidence="2" id="KW-0813">Transport</keyword>
<feature type="transmembrane region" description="Helical" evidence="10">
    <location>
        <begin position="372"/>
        <end position="394"/>
    </location>
</feature>
<feature type="transmembrane region" description="Helical" evidence="10">
    <location>
        <begin position="188"/>
        <end position="211"/>
    </location>
</feature>
<evidence type="ECO:0000256" key="1">
    <source>
        <dbReference type="ARBA" id="ARBA00004141"/>
    </source>
</evidence>
<evidence type="ECO:0000256" key="3">
    <source>
        <dbReference type="ARBA" id="ARBA00022692"/>
    </source>
</evidence>
<dbReference type="OrthoDB" id="5296287at2759"/>
<feature type="region of interest" description="Disordered" evidence="9">
    <location>
        <begin position="529"/>
        <end position="548"/>
    </location>
</feature>
<comment type="similarity">
    <text evidence="8">Belongs to the major facilitator superfamily. Phosphate:H(+) symporter (TC 2.A.1.9) family.</text>
</comment>
<dbReference type="GO" id="GO:0006817">
    <property type="term" value="P:phosphate ion transport"/>
    <property type="evidence" value="ECO:0007669"/>
    <property type="project" value="UniProtKB-KW"/>
</dbReference>
<feature type="transmembrane region" description="Helical" evidence="10">
    <location>
        <begin position="464"/>
        <end position="483"/>
    </location>
</feature>
<dbReference type="SUPFAM" id="SSF103473">
    <property type="entry name" value="MFS general substrate transporter"/>
    <property type="match status" value="1"/>
</dbReference>
<feature type="transmembrane region" description="Helical" evidence="10">
    <location>
        <begin position="253"/>
        <end position="272"/>
    </location>
</feature>
<keyword evidence="4" id="KW-0769">Symport</keyword>
<comment type="caution">
    <text evidence="12">The sequence shown here is derived from an EMBL/GenBank/DDBJ whole genome shotgun (WGS) entry which is preliminary data.</text>
</comment>
<feature type="domain" description="Major facilitator superfamily (MFS) profile" evidence="11">
    <location>
        <begin position="51"/>
        <end position="514"/>
    </location>
</feature>
<dbReference type="PROSITE" id="PS50850">
    <property type="entry name" value="MFS"/>
    <property type="match status" value="1"/>
</dbReference>
<keyword evidence="3 10" id="KW-0812">Transmembrane</keyword>
<accession>A0A843VKS3</accession>
<evidence type="ECO:0000256" key="2">
    <source>
        <dbReference type="ARBA" id="ARBA00022592"/>
    </source>
</evidence>
<evidence type="ECO:0000313" key="12">
    <source>
        <dbReference type="EMBL" id="MQL94190.1"/>
    </source>
</evidence>
<protein>
    <recommendedName>
        <fullName evidence="7">H(+)/Pi cotransporter</fullName>
    </recommendedName>
</protein>
<dbReference type="Proteomes" id="UP000652761">
    <property type="component" value="Unassembled WGS sequence"/>
</dbReference>
<feature type="transmembrane region" description="Helical" evidence="10">
    <location>
        <begin position="223"/>
        <end position="241"/>
    </location>
</feature>
<dbReference type="InterPro" id="IPR005828">
    <property type="entry name" value="MFS_sugar_transport-like"/>
</dbReference>
<feature type="transmembrane region" description="Helical" evidence="10">
    <location>
        <begin position="489"/>
        <end position="509"/>
    </location>
</feature>
<dbReference type="PANTHER" id="PTHR24064">
    <property type="entry name" value="SOLUTE CARRIER FAMILY 22 MEMBER"/>
    <property type="match status" value="1"/>
</dbReference>
<name>A0A843VKS3_COLES</name>
<feature type="transmembrane region" description="Helical" evidence="10">
    <location>
        <begin position="433"/>
        <end position="452"/>
    </location>
</feature>
<dbReference type="GO" id="GO:0015293">
    <property type="term" value="F:symporter activity"/>
    <property type="evidence" value="ECO:0007669"/>
    <property type="project" value="UniProtKB-KW"/>
</dbReference>
<evidence type="ECO:0000256" key="9">
    <source>
        <dbReference type="SAM" id="MobiDB-lite"/>
    </source>
</evidence>
<organism evidence="12 13">
    <name type="scientific">Colocasia esculenta</name>
    <name type="common">Wild taro</name>
    <name type="synonym">Arum esculentum</name>
    <dbReference type="NCBI Taxonomy" id="4460"/>
    <lineage>
        <taxon>Eukaryota</taxon>
        <taxon>Viridiplantae</taxon>
        <taxon>Streptophyta</taxon>
        <taxon>Embryophyta</taxon>
        <taxon>Tracheophyta</taxon>
        <taxon>Spermatophyta</taxon>
        <taxon>Magnoliopsida</taxon>
        <taxon>Liliopsida</taxon>
        <taxon>Araceae</taxon>
        <taxon>Aroideae</taxon>
        <taxon>Colocasieae</taxon>
        <taxon>Colocasia</taxon>
    </lineage>
</organism>
<reference evidence="12" key="1">
    <citation type="submission" date="2017-07" db="EMBL/GenBank/DDBJ databases">
        <title>Taro Niue Genome Assembly and Annotation.</title>
        <authorList>
            <person name="Atibalentja N."/>
            <person name="Keating K."/>
            <person name="Fields C.J."/>
        </authorList>
    </citation>
    <scope>NUCLEOTIDE SEQUENCE</scope>
    <source>
        <strain evidence="12">Niue_2</strain>
        <tissue evidence="12">Leaf</tissue>
    </source>
</reference>
<dbReference type="EMBL" id="NMUH01001644">
    <property type="protein sequence ID" value="MQL94190.1"/>
    <property type="molecule type" value="Genomic_DNA"/>
</dbReference>
<dbReference type="InterPro" id="IPR036259">
    <property type="entry name" value="MFS_trans_sf"/>
</dbReference>
<evidence type="ECO:0000256" key="5">
    <source>
        <dbReference type="ARBA" id="ARBA00022989"/>
    </source>
</evidence>
<feature type="transmembrane region" description="Helical" evidence="10">
    <location>
        <begin position="340"/>
        <end position="360"/>
    </location>
</feature>
<evidence type="ECO:0000256" key="6">
    <source>
        <dbReference type="ARBA" id="ARBA00023136"/>
    </source>
</evidence>
<dbReference type="InterPro" id="IPR020846">
    <property type="entry name" value="MFS_dom"/>
</dbReference>
<keyword evidence="5 10" id="KW-1133">Transmembrane helix</keyword>
<evidence type="ECO:0000256" key="4">
    <source>
        <dbReference type="ARBA" id="ARBA00022847"/>
    </source>
</evidence>
<dbReference type="AlphaFoldDB" id="A0A843VKS3"/>
<gene>
    <name evidence="12" type="ORF">Taro_026844</name>
</gene>
<keyword evidence="2" id="KW-0592">Phosphate transport</keyword>
<evidence type="ECO:0000256" key="7">
    <source>
        <dbReference type="ARBA" id="ARBA00032043"/>
    </source>
</evidence>
<evidence type="ECO:0000313" key="13">
    <source>
        <dbReference type="Proteomes" id="UP000652761"/>
    </source>
</evidence>
<dbReference type="Pfam" id="PF00083">
    <property type="entry name" value="Sugar_tr"/>
    <property type="match status" value="1"/>
</dbReference>
<comment type="subcellular location">
    <subcellularLocation>
        <location evidence="1">Membrane</location>
        <topology evidence="1">Multi-pass membrane protein</topology>
    </subcellularLocation>
</comment>
<feature type="transmembrane region" description="Helical" evidence="10">
    <location>
        <begin position="401"/>
        <end position="421"/>
    </location>
</feature>
<evidence type="ECO:0000256" key="8">
    <source>
        <dbReference type="ARBA" id="ARBA00044504"/>
    </source>
</evidence>
<evidence type="ECO:0000259" key="11">
    <source>
        <dbReference type="PROSITE" id="PS50850"/>
    </source>
</evidence>
<dbReference type="Gene3D" id="1.20.1250.20">
    <property type="entry name" value="MFS general substrate transporter like domains"/>
    <property type="match status" value="1"/>
</dbReference>
<proteinExistence type="inferred from homology"/>
<feature type="region of interest" description="Disordered" evidence="9">
    <location>
        <begin position="1"/>
        <end position="28"/>
    </location>
</feature>
<feature type="compositionally biased region" description="Pro residues" evidence="9">
    <location>
        <begin position="14"/>
        <end position="26"/>
    </location>
</feature>
<keyword evidence="13" id="KW-1185">Reference proteome</keyword>
<feature type="transmembrane region" description="Helical" evidence="10">
    <location>
        <begin position="165"/>
        <end position="182"/>
    </location>
</feature>
<keyword evidence="6 10" id="KW-0472">Membrane</keyword>
<evidence type="ECO:0000256" key="10">
    <source>
        <dbReference type="SAM" id="Phobius"/>
    </source>
</evidence>
<feature type="transmembrane region" description="Helical" evidence="10">
    <location>
        <begin position="132"/>
        <end position="153"/>
    </location>
</feature>